<sequence>MGTIRLQQRGFELHKRTCGLEGDAGSARVQSGLAGAEERRSESRSGRRARAADKRGEARGEGGEEGG</sequence>
<evidence type="ECO:0000256" key="1">
    <source>
        <dbReference type="SAM" id="MobiDB-lite"/>
    </source>
</evidence>
<name>A0A445AJL9_ARAHY</name>
<accession>A0A445AJL9</accession>
<evidence type="ECO:0000313" key="2">
    <source>
        <dbReference type="EMBL" id="RYR26633.1"/>
    </source>
</evidence>
<keyword evidence="3" id="KW-1185">Reference proteome</keyword>
<proteinExistence type="predicted"/>
<comment type="caution">
    <text evidence="2">The sequence shown here is derived from an EMBL/GenBank/DDBJ whole genome shotgun (WGS) entry which is preliminary data.</text>
</comment>
<dbReference type="AlphaFoldDB" id="A0A445AJL9"/>
<dbReference type="EMBL" id="SDMP01000012">
    <property type="protein sequence ID" value="RYR26633.1"/>
    <property type="molecule type" value="Genomic_DNA"/>
</dbReference>
<reference evidence="2 3" key="1">
    <citation type="submission" date="2019-01" db="EMBL/GenBank/DDBJ databases">
        <title>Sequencing of cultivated peanut Arachis hypogaea provides insights into genome evolution and oil improvement.</title>
        <authorList>
            <person name="Chen X."/>
        </authorList>
    </citation>
    <scope>NUCLEOTIDE SEQUENCE [LARGE SCALE GENOMIC DNA]</scope>
    <source>
        <strain evidence="3">cv. Fuhuasheng</strain>
        <tissue evidence="2">Leaves</tissue>
    </source>
</reference>
<protein>
    <submittedName>
        <fullName evidence="2">Uncharacterized protein</fullName>
    </submittedName>
</protein>
<feature type="region of interest" description="Disordered" evidence="1">
    <location>
        <begin position="22"/>
        <end position="67"/>
    </location>
</feature>
<feature type="compositionally biased region" description="Basic and acidic residues" evidence="1">
    <location>
        <begin position="36"/>
        <end position="67"/>
    </location>
</feature>
<evidence type="ECO:0000313" key="3">
    <source>
        <dbReference type="Proteomes" id="UP000289738"/>
    </source>
</evidence>
<organism evidence="2 3">
    <name type="scientific">Arachis hypogaea</name>
    <name type="common">Peanut</name>
    <dbReference type="NCBI Taxonomy" id="3818"/>
    <lineage>
        <taxon>Eukaryota</taxon>
        <taxon>Viridiplantae</taxon>
        <taxon>Streptophyta</taxon>
        <taxon>Embryophyta</taxon>
        <taxon>Tracheophyta</taxon>
        <taxon>Spermatophyta</taxon>
        <taxon>Magnoliopsida</taxon>
        <taxon>eudicotyledons</taxon>
        <taxon>Gunneridae</taxon>
        <taxon>Pentapetalae</taxon>
        <taxon>rosids</taxon>
        <taxon>fabids</taxon>
        <taxon>Fabales</taxon>
        <taxon>Fabaceae</taxon>
        <taxon>Papilionoideae</taxon>
        <taxon>50 kb inversion clade</taxon>
        <taxon>dalbergioids sensu lato</taxon>
        <taxon>Dalbergieae</taxon>
        <taxon>Pterocarpus clade</taxon>
        <taxon>Arachis</taxon>
    </lineage>
</organism>
<gene>
    <name evidence="2" type="ORF">Ahy_B02g060908</name>
</gene>
<dbReference type="Proteomes" id="UP000289738">
    <property type="component" value="Chromosome B02"/>
</dbReference>